<dbReference type="Proteomes" id="UP000054538">
    <property type="component" value="Unassembled WGS sequence"/>
</dbReference>
<organism evidence="2 3">
    <name type="scientific">Paxillus rubicundulus Ve08.2h10</name>
    <dbReference type="NCBI Taxonomy" id="930991"/>
    <lineage>
        <taxon>Eukaryota</taxon>
        <taxon>Fungi</taxon>
        <taxon>Dikarya</taxon>
        <taxon>Basidiomycota</taxon>
        <taxon>Agaricomycotina</taxon>
        <taxon>Agaricomycetes</taxon>
        <taxon>Agaricomycetidae</taxon>
        <taxon>Boletales</taxon>
        <taxon>Paxilineae</taxon>
        <taxon>Paxillaceae</taxon>
        <taxon>Paxillus</taxon>
    </lineage>
</organism>
<proteinExistence type="predicted"/>
<dbReference type="InParanoid" id="A0A0D0DAS0"/>
<dbReference type="AlphaFoldDB" id="A0A0D0DAS0"/>
<feature type="region of interest" description="Disordered" evidence="1">
    <location>
        <begin position="1"/>
        <end position="107"/>
    </location>
</feature>
<feature type="compositionally biased region" description="Basic and acidic residues" evidence="1">
    <location>
        <begin position="63"/>
        <end position="81"/>
    </location>
</feature>
<gene>
    <name evidence="2" type="ORF">PAXRUDRAFT_166138</name>
</gene>
<sequence>MKSAEPLEPAGALHEPQNGTDSPGSQPLSVQLEGEKCRPLSQHIEPNNVKMARVCRWSKKSSRKGEAREAIGGQRDERARESVAPSSNGENTIPDSTPPPSTASCHAMNDNTMVTLHRCAEWSQ</sequence>
<evidence type="ECO:0000313" key="3">
    <source>
        <dbReference type="Proteomes" id="UP000054538"/>
    </source>
</evidence>
<reference evidence="3" key="2">
    <citation type="submission" date="2015-01" db="EMBL/GenBank/DDBJ databases">
        <title>Evolutionary Origins and Diversification of the Mycorrhizal Mutualists.</title>
        <authorList>
            <consortium name="DOE Joint Genome Institute"/>
            <consortium name="Mycorrhizal Genomics Consortium"/>
            <person name="Kohler A."/>
            <person name="Kuo A."/>
            <person name="Nagy L.G."/>
            <person name="Floudas D."/>
            <person name="Copeland A."/>
            <person name="Barry K.W."/>
            <person name="Cichocki N."/>
            <person name="Veneault-Fourrey C."/>
            <person name="LaButti K."/>
            <person name="Lindquist E.A."/>
            <person name="Lipzen A."/>
            <person name="Lundell T."/>
            <person name="Morin E."/>
            <person name="Murat C."/>
            <person name="Riley R."/>
            <person name="Ohm R."/>
            <person name="Sun H."/>
            <person name="Tunlid A."/>
            <person name="Henrissat B."/>
            <person name="Grigoriev I.V."/>
            <person name="Hibbett D.S."/>
            <person name="Martin F."/>
        </authorList>
    </citation>
    <scope>NUCLEOTIDE SEQUENCE [LARGE SCALE GENOMIC DNA]</scope>
    <source>
        <strain evidence="3">Ve08.2h10</strain>
    </source>
</reference>
<accession>A0A0D0DAS0</accession>
<name>A0A0D0DAS0_9AGAM</name>
<feature type="compositionally biased region" description="Polar residues" evidence="1">
    <location>
        <begin position="84"/>
        <end position="95"/>
    </location>
</feature>
<keyword evidence="3" id="KW-1185">Reference proteome</keyword>
<dbReference type="EMBL" id="KN826889">
    <property type="protein sequence ID" value="KIK77654.1"/>
    <property type="molecule type" value="Genomic_DNA"/>
</dbReference>
<feature type="compositionally biased region" description="Polar residues" evidence="1">
    <location>
        <begin position="17"/>
        <end position="29"/>
    </location>
</feature>
<protein>
    <submittedName>
        <fullName evidence="2">Uncharacterized protein</fullName>
    </submittedName>
</protein>
<evidence type="ECO:0000313" key="2">
    <source>
        <dbReference type="EMBL" id="KIK77654.1"/>
    </source>
</evidence>
<reference evidence="2 3" key="1">
    <citation type="submission" date="2014-04" db="EMBL/GenBank/DDBJ databases">
        <authorList>
            <consortium name="DOE Joint Genome Institute"/>
            <person name="Kuo A."/>
            <person name="Kohler A."/>
            <person name="Jargeat P."/>
            <person name="Nagy L.G."/>
            <person name="Floudas D."/>
            <person name="Copeland A."/>
            <person name="Barry K.W."/>
            <person name="Cichocki N."/>
            <person name="Veneault-Fourrey C."/>
            <person name="LaButti K."/>
            <person name="Lindquist E.A."/>
            <person name="Lipzen A."/>
            <person name="Lundell T."/>
            <person name="Morin E."/>
            <person name="Murat C."/>
            <person name="Sun H."/>
            <person name="Tunlid A."/>
            <person name="Henrissat B."/>
            <person name="Grigoriev I.V."/>
            <person name="Hibbett D.S."/>
            <person name="Martin F."/>
            <person name="Nordberg H.P."/>
            <person name="Cantor M.N."/>
            <person name="Hua S.X."/>
        </authorList>
    </citation>
    <scope>NUCLEOTIDE SEQUENCE [LARGE SCALE GENOMIC DNA]</scope>
    <source>
        <strain evidence="2 3">Ve08.2h10</strain>
    </source>
</reference>
<dbReference type="HOGENOM" id="CLU_2004632_0_0_1"/>
<evidence type="ECO:0000256" key="1">
    <source>
        <dbReference type="SAM" id="MobiDB-lite"/>
    </source>
</evidence>